<dbReference type="EMBL" id="JAODUO010000536">
    <property type="protein sequence ID" value="KAK2178637.1"/>
    <property type="molecule type" value="Genomic_DNA"/>
</dbReference>
<accession>A0AAD9KWJ4</accession>
<organism evidence="2 3">
    <name type="scientific">Ridgeia piscesae</name>
    <name type="common">Tubeworm</name>
    <dbReference type="NCBI Taxonomy" id="27915"/>
    <lineage>
        <taxon>Eukaryota</taxon>
        <taxon>Metazoa</taxon>
        <taxon>Spiralia</taxon>
        <taxon>Lophotrochozoa</taxon>
        <taxon>Annelida</taxon>
        <taxon>Polychaeta</taxon>
        <taxon>Sedentaria</taxon>
        <taxon>Canalipalpata</taxon>
        <taxon>Sabellida</taxon>
        <taxon>Siboglinidae</taxon>
        <taxon>Ridgeia</taxon>
    </lineage>
</organism>
<feature type="compositionally biased region" description="Polar residues" evidence="1">
    <location>
        <begin position="128"/>
        <end position="145"/>
    </location>
</feature>
<feature type="compositionally biased region" description="Polar residues" evidence="1">
    <location>
        <begin position="370"/>
        <end position="382"/>
    </location>
</feature>
<feature type="region of interest" description="Disordered" evidence="1">
    <location>
        <begin position="108"/>
        <end position="150"/>
    </location>
</feature>
<protein>
    <submittedName>
        <fullName evidence="2">Uncharacterized protein</fullName>
    </submittedName>
</protein>
<sequence length="443" mass="48896">MRVKRDAYTPLLPPPSTGSQEQEVRDIKSGVSESDYGHFNPNNLTSALSSSRYNVTSGGRWLQRKPPVETPSSKEQRLNELTLAMTKRLVPLNVVFSESGHKSGQWCQTAAPRLDNGDVGRLTRPRLRSTSEGETDAASSGQATQDGEDEHPLDKCISFLELIRLRQLCGLSKYPKLLTAITKKIEKETKKATKANRPPLPVATSSECRRAAVKTESVRTLLTGTATRTPCDATGETSPRSKGAPMSITGMLAHCRSSPRHGSDVISGCTERATDVLITGRGRIPSHKSSDAVKLPVINEEQKRGHVRSPCDSRCCATKLEKRRKMERRRRFGRQEEFAQVRPHLALGESYAVDGPPMRRGGDTGRSPLPGSTRNSTARTRLSSGSGVSMTSSSLYTDNDGEETTIQMERRLKQQRLQRLEQGNVLTWKESLASVRECHYLNS</sequence>
<gene>
    <name evidence="2" type="ORF">NP493_537g02011</name>
</gene>
<proteinExistence type="predicted"/>
<name>A0AAD9KWJ4_RIDPI</name>
<evidence type="ECO:0000313" key="2">
    <source>
        <dbReference type="EMBL" id="KAK2178637.1"/>
    </source>
</evidence>
<feature type="region of interest" description="Disordered" evidence="1">
    <location>
        <begin position="348"/>
        <end position="402"/>
    </location>
</feature>
<dbReference type="AlphaFoldDB" id="A0AAD9KWJ4"/>
<evidence type="ECO:0000256" key="1">
    <source>
        <dbReference type="SAM" id="MobiDB-lite"/>
    </source>
</evidence>
<feature type="compositionally biased region" description="Low complexity" evidence="1">
    <location>
        <begin position="383"/>
        <end position="394"/>
    </location>
</feature>
<reference evidence="2" key="1">
    <citation type="journal article" date="2023" name="Mol. Biol. Evol.">
        <title>Third-Generation Sequencing Reveals the Adaptive Role of the Epigenome in Three Deep-Sea Polychaetes.</title>
        <authorList>
            <person name="Perez M."/>
            <person name="Aroh O."/>
            <person name="Sun Y."/>
            <person name="Lan Y."/>
            <person name="Juniper S.K."/>
            <person name="Young C.R."/>
            <person name="Angers B."/>
            <person name="Qian P.Y."/>
        </authorList>
    </citation>
    <scope>NUCLEOTIDE SEQUENCE</scope>
    <source>
        <strain evidence="2">R07B-5</strain>
    </source>
</reference>
<feature type="region of interest" description="Disordered" evidence="1">
    <location>
        <begin position="1"/>
        <end position="48"/>
    </location>
</feature>
<keyword evidence="3" id="KW-1185">Reference proteome</keyword>
<evidence type="ECO:0000313" key="3">
    <source>
        <dbReference type="Proteomes" id="UP001209878"/>
    </source>
</evidence>
<comment type="caution">
    <text evidence="2">The sequence shown here is derived from an EMBL/GenBank/DDBJ whole genome shotgun (WGS) entry which is preliminary data.</text>
</comment>
<dbReference type="Proteomes" id="UP001209878">
    <property type="component" value="Unassembled WGS sequence"/>
</dbReference>